<comment type="caution">
    <text evidence="2">The sequence shown here is derived from an EMBL/GenBank/DDBJ whole genome shotgun (WGS) entry which is preliminary data.</text>
</comment>
<dbReference type="PATRIC" id="fig|698759.3.peg.3618"/>
<name>L1KZ98_9ACTN</name>
<proteinExistence type="predicted"/>
<sequence>MPGGIFDNMSHEQMLQWLDQANSGTVQAAADRLAAAAKEIHKIADELKVRPQRVEWKGEGADAFRTWTADLANSTLRLGDFSESSAKWLAQASDAIARAQAAIPRTAEGAEANLVAAASAPNDPDADTISKKSSDELAALAVNKEKVRQEAADEMIKLGQAYEFSAVQLNALERPKFPPPPEAVLPPNRDSSRDSPVYVPDSSAQGSASGGEGGVLDTPQSRDAVTDTSDDVRRSLGTSPRERVEMTEDRPPTRMGIDSVETLPDKQTATPPVGGPPSGGRVEGSGTTPQTNLIPSVPGGNPRSPVGGPPAQGRVTATGRVPQMPSPTGPSPNPSRVPGGTGIIGGRPVTPPLGGQTGAVHRGTVVGTPSAGGRSPIGPATGASANSGRMIGQQGQTPGRSGAPGAGVIGGTPHRMGRAGLGPGGSGGTAGSGAISGGTTRGGVIGGASSTARTNESGGMHAPRGSRRTSSNTDNRREQQSRSAEDEEARRQRNSRTVPPVID</sequence>
<feature type="compositionally biased region" description="Basic and acidic residues" evidence="1">
    <location>
        <begin position="474"/>
        <end position="491"/>
    </location>
</feature>
<evidence type="ECO:0000256" key="1">
    <source>
        <dbReference type="SAM" id="MobiDB-lite"/>
    </source>
</evidence>
<feature type="compositionally biased region" description="Polar residues" evidence="1">
    <location>
        <begin position="448"/>
        <end position="457"/>
    </location>
</feature>
<feature type="compositionally biased region" description="Polar residues" evidence="1">
    <location>
        <begin position="218"/>
        <end position="227"/>
    </location>
</feature>
<feature type="compositionally biased region" description="Basic and acidic residues" evidence="1">
    <location>
        <begin position="230"/>
        <end position="252"/>
    </location>
</feature>
<feature type="region of interest" description="Disordered" evidence="1">
    <location>
        <begin position="173"/>
        <end position="503"/>
    </location>
</feature>
<reference evidence="2 3" key="1">
    <citation type="submission" date="2012-11" db="EMBL/GenBank/DDBJ databases">
        <authorList>
            <person name="Huguet-Tapia J.C."/>
            <person name="Durkin A.S."/>
            <person name="Pettis G.S."/>
            <person name="Badger J.H."/>
        </authorList>
    </citation>
    <scope>NUCLEOTIDE SEQUENCE [LARGE SCALE GENOMIC DNA]</scope>
    <source>
        <strain evidence="2 3">91-03</strain>
    </source>
</reference>
<gene>
    <name evidence="2" type="ORF">STRIP9103_03820</name>
</gene>
<evidence type="ECO:0000313" key="2">
    <source>
        <dbReference type="EMBL" id="EKX65780.1"/>
    </source>
</evidence>
<dbReference type="AlphaFoldDB" id="L1KZ98"/>
<dbReference type="InterPro" id="IPR036689">
    <property type="entry name" value="ESAT-6-like_sf"/>
</dbReference>
<protein>
    <submittedName>
        <fullName evidence="2">Uncharacterized protein</fullName>
    </submittedName>
</protein>
<dbReference type="EMBL" id="AEJC01000270">
    <property type="protein sequence ID" value="EKX65780.1"/>
    <property type="molecule type" value="Genomic_DNA"/>
</dbReference>
<dbReference type="InterPro" id="IPR038332">
    <property type="entry name" value="PPE_sf"/>
</dbReference>
<dbReference type="Proteomes" id="UP000010411">
    <property type="component" value="Unassembled WGS sequence"/>
</dbReference>
<feature type="compositionally biased region" description="Polar residues" evidence="1">
    <location>
        <begin position="383"/>
        <end position="399"/>
    </location>
</feature>
<evidence type="ECO:0000313" key="3">
    <source>
        <dbReference type="Proteomes" id="UP000010411"/>
    </source>
</evidence>
<organism evidence="2 3">
    <name type="scientific">Streptomyces ipomoeae 91-03</name>
    <dbReference type="NCBI Taxonomy" id="698759"/>
    <lineage>
        <taxon>Bacteria</taxon>
        <taxon>Bacillati</taxon>
        <taxon>Actinomycetota</taxon>
        <taxon>Actinomycetes</taxon>
        <taxon>Kitasatosporales</taxon>
        <taxon>Streptomycetaceae</taxon>
        <taxon>Streptomyces</taxon>
    </lineage>
</organism>
<dbReference type="SUPFAM" id="SSF140453">
    <property type="entry name" value="EsxAB dimer-like"/>
    <property type="match status" value="1"/>
</dbReference>
<accession>L1KZ98</accession>
<feature type="compositionally biased region" description="Pro residues" evidence="1">
    <location>
        <begin position="324"/>
        <end position="335"/>
    </location>
</feature>
<dbReference type="Gene3D" id="1.20.1260.20">
    <property type="entry name" value="PPE superfamily"/>
    <property type="match status" value="1"/>
</dbReference>
<feature type="compositionally biased region" description="Gly residues" evidence="1">
    <location>
        <begin position="419"/>
        <end position="446"/>
    </location>
</feature>
<keyword evidence="3" id="KW-1185">Reference proteome</keyword>